<comment type="similarity">
    <text evidence="2">Belongs to the bacterial solute-binding protein 1 family.</text>
</comment>
<dbReference type="Proteomes" id="UP000523431">
    <property type="component" value="Unassembled WGS sequence"/>
</dbReference>
<dbReference type="Gene3D" id="3.40.190.10">
    <property type="entry name" value="Periplasmic binding protein-like II"/>
    <property type="match status" value="2"/>
</dbReference>
<dbReference type="Proteomes" id="UP000557344">
    <property type="component" value="Unassembled WGS sequence"/>
</dbReference>
<keyword evidence="3" id="KW-0574">Periplasm</keyword>
<comment type="subcellular location">
    <subcellularLocation>
        <location evidence="1">Periplasm</location>
    </subcellularLocation>
</comment>
<dbReference type="InterPro" id="IPR006059">
    <property type="entry name" value="SBP"/>
</dbReference>
<accession>A0A7W7EIB7</accession>
<dbReference type="RefSeq" id="WP_183844086.1">
    <property type="nucleotide sequence ID" value="NZ_JACIHU010000014.1"/>
</dbReference>
<sequence>MLKFLARNAALAVMIAASSLAAHAETLKMWGPEQITEPLIAQLWNGIKADFEKANPGVTVEFMPPTGTISNGAVQAAIQSDAGPDVILTNSGIGRISVVKNAKQVMPLTEQYEKRGWKDKIYPWLYTELKGQFAGEIYEVPDGLDALGIWYHKDIFAQAGWKIPSTWSEFEALMKSIEETGLQPIAIGPRTSGSAGHLFGNLLQSASGKEVIGKALRREIAWDDPSVAAGAIRLQKLVEAGDIKKEMAGLDLDGASRLWFNKRAAMFVAGPWFTANARKAGYDLKNAGYAPMPSDIKGAAIPTGGVGWSWLIPVNSKQPELAMKWIDFMLSDAVMKKRAQDPASTMIYPREIPGLEPPTPVLKDIFAAAAGGVGYNPSVYLPGPVLDTYFQVIQGLISGQIGGEDGMKQIQAKMAEAK</sequence>
<evidence type="ECO:0000313" key="5">
    <source>
        <dbReference type="EMBL" id="MBB4482644.1"/>
    </source>
</evidence>
<name>A0A7W7EIB7_RHIET</name>
<dbReference type="InterPro" id="IPR050490">
    <property type="entry name" value="Bact_solute-bd_prot1"/>
</dbReference>
<reference evidence="7 8" key="1">
    <citation type="submission" date="2020-08" db="EMBL/GenBank/DDBJ databases">
        <title>Genomic Encyclopedia of Type Strains, Phase IV (KMG-V): Genome sequencing to study the core and pangenomes of soil and plant-associated prokaryotes.</title>
        <authorList>
            <person name="Whitman W."/>
        </authorList>
    </citation>
    <scope>NUCLEOTIDE SEQUENCE [LARGE SCALE GENOMIC DNA]</scope>
    <source>
        <strain evidence="5 8">SEMIA 471</strain>
        <strain evidence="6 7">SEMIA 489</strain>
    </source>
</reference>
<dbReference type="PANTHER" id="PTHR43649:SF12">
    <property type="entry name" value="DIACETYLCHITOBIOSE BINDING PROTEIN DASA"/>
    <property type="match status" value="1"/>
</dbReference>
<evidence type="ECO:0000256" key="4">
    <source>
        <dbReference type="SAM" id="SignalP"/>
    </source>
</evidence>
<feature type="signal peptide" evidence="4">
    <location>
        <begin position="1"/>
        <end position="24"/>
    </location>
</feature>
<evidence type="ECO:0000256" key="3">
    <source>
        <dbReference type="ARBA" id="ARBA00022764"/>
    </source>
</evidence>
<evidence type="ECO:0000313" key="7">
    <source>
        <dbReference type="Proteomes" id="UP000523431"/>
    </source>
</evidence>
<gene>
    <name evidence="5" type="ORF">GGE46_005259</name>
    <name evidence="6" type="ORF">GGE57_005363</name>
</gene>
<evidence type="ECO:0000313" key="6">
    <source>
        <dbReference type="EMBL" id="MBB4538580.1"/>
    </source>
</evidence>
<keyword evidence="4" id="KW-0732">Signal</keyword>
<dbReference type="SUPFAM" id="SSF53850">
    <property type="entry name" value="Periplasmic binding protein-like II"/>
    <property type="match status" value="1"/>
</dbReference>
<organism evidence="6 7">
    <name type="scientific">Rhizobium etli</name>
    <dbReference type="NCBI Taxonomy" id="29449"/>
    <lineage>
        <taxon>Bacteria</taxon>
        <taxon>Pseudomonadati</taxon>
        <taxon>Pseudomonadota</taxon>
        <taxon>Alphaproteobacteria</taxon>
        <taxon>Hyphomicrobiales</taxon>
        <taxon>Rhizobiaceae</taxon>
        <taxon>Rhizobium/Agrobacterium group</taxon>
        <taxon>Rhizobium</taxon>
    </lineage>
</organism>
<dbReference type="Pfam" id="PF01547">
    <property type="entry name" value="SBP_bac_1"/>
    <property type="match status" value="1"/>
</dbReference>
<comment type="caution">
    <text evidence="6">The sequence shown here is derived from an EMBL/GenBank/DDBJ whole genome shotgun (WGS) entry which is preliminary data.</text>
</comment>
<dbReference type="EMBL" id="JACIHU010000014">
    <property type="protein sequence ID" value="MBB4482644.1"/>
    <property type="molecule type" value="Genomic_DNA"/>
</dbReference>
<protein>
    <submittedName>
        <fullName evidence="6">Raffinose/stachyose/melibiose transport system substrate-binding protein</fullName>
    </submittedName>
</protein>
<dbReference type="GO" id="GO:0042597">
    <property type="term" value="C:periplasmic space"/>
    <property type="evidence" value="ECO:0007669"/>
    <property type="project" value="UniProtKB-SubCell"/>
</dbReference>
<evidence type="ECO:0000256" key="1">
    <source>
        <dbReference type="ARBA" id="ARBA00004418"/>
    </source>
</evidence>
<dbReference type="PANTHER" id="PTHR43649">
    <property type="entry name" value="ARABINOSE-BINDING PROTEIN-RELATED"/>
    <property type="match status" value="1"/>
</dbReference>
<evidence type="ECO:0000313" key="8">
    <source>
        <dbReference type="Proteomes" id="UP000557344"/>
    </source>
</evidence>
<dbReference type="AlphaFoldDB" id="A0A7W7EIB7"/>
<evidence type="ECO:0000256" key="2">
    <source>
        <dbReference type="ARBA" id="ARBA00008520"/>
    </source>
</evidence>
<dbReference type="EMBL" id="JACIID010000014">
    <property type="protein sequence ID" value="MBB4538580.1"/>
    <property type="molecule type" value="Genomic_DNA"/>
</dbReference>
<proteinExistence type="inferred from homology"/>
<feature type="chain" id="PRO_5044130470" evidence="4">
    <location>
        <begin position="25"/>
        <end position="418"/>
    </location>
</feature>